<proteinExistence type="predicted"/>
<dbReference type="PANTHER" id="PTHR45527">
    <property type="entry name" value="NONRIBOSOMAL PEPTIDE SYNTHETASE"/>
    <property type="match status" value="1"/>
</dbReference>
<dbReference type="InterPro" id="IPR001242">
    <property type="entry name" value="Condensation_dom"/>
</dbReference>
<accession>A0ABP3E138</accession>
<keyword evidence="3" id="KW-1185">Reference proteome</keyword>
<evidence type="ECO:0000313" key="3">
    <source>
        <dbReference type="Proteomes" id="UP001500416"/>
    </source>
</evidence>
<dbReference type="InterPro" id="IPR023213">
    <property type="entry name" value="CAT-like_dom_sf"/>
</dbReference>
<feature type="domain" description="Condensation" evidence="1">
    <location>
        <begin position="4"/>
        <end position="435"/>
    </location>
</feature>
<dbReference type="Gene3D" id="3.30.559.10">
    <property type="entry name" value="Chloramphenicol acetyltransferase-like domain"/>
    <property type="match status" value="1"/>
</dbReference>
<dbReference type="SUPFAM" id="SSF52777">
    <property type="entry name" value="CoA-dependent acyltransferases"/>
    <property type="match status" value="2"/>
</dbReference>
<dbReference type="Gene3D" id="3.30.559.30">
    <property type="entry name" value="Nonribosomal peptide synthetase, condensation domain"/>
    <property type="match status" value="1"/>
</dbReference>
<dbReference type="EMBL" id="BAAABU010000014">
    <property type="protein sequence ID" value="GAA0246065.1"/>
    <property type="molecule type" value="Genomic_DNA"/>
</dbReference>
<sequence length="439" mass="49180">MDVYPLSSRQKDPFGLARSPRHVVALALRIKGELRLDALKGALDEVVERQEALRTRVNYDEADGTRGFLEVLPPLPVPLAVHDVPETPGRSRDEIALDLLAALNQESMSYLDTPSLRATLHRFDDHDAVLTILSHHLFNDGWSVGVLRREIAACYRARVTGVPHALPRPAPYSEFASWEQEFLSSERAAAARRYWKDKLAGARMHSMPTDRPFDPEQQAPRSAVRNFTIDPDTMARITAGAAQQRCSVWHVFLAAYMVLVEKVTGQSDITILTVNSGRPAREFYDTIGFFANLVPVRLQFDGCKSYLDLMRCARKASADAQQHQLPTESVLEMYPTLMHPSGDPRALPVGFNYISSPAEHEDTGFTTSVEPVTAPEEEPASFRRGAFIWTFLVAGEDFRCVVEYEPSAVDAETVERWGAEWLDLVLAMTDDPNQTWNRG</sequence>
<comment type="caution">
    <text evidence="2">The sequence shown here is derived from an EMBL/GenBank/DDBJ whole genome shotgun (WGS) entry which is preliminary data.</text>
</comment>
<dbReference type="Proteomes" id="UP001500416">
    <property type="component" value="Unassembled WGS sequence"/>
</dbReference>
<organism evidence="2 3">
    <name type="scientific">Saccharothrix mutabilis subsp. mutabilis</name>
    <dbReference type="NCBI Taxonomy" id="66855"/>
    <lineage>
        <taxon>Bacteria</taxon>
        <taxon>Bacillati</taxon>
        <taxon>Actinomycetota</taxon>
        <taxon>Actinomycetes</taxon>
        <taxon>Pseudonocardiales</taxon>
        <taxon>Pseudonocardiaceae</taxon>
        <taxon>Saccharothrix</taxon>
    </lineage>
</organism>
<dbReference type="Pfam" id="PF00668">
    <property type="entry name" value="Condensation"/>
    <property type="match status" value="1"/>
</dbReference>
<name>A0ABP3E138_9PSEU</name>
<evidence type="ECO:0000313" key="2">
    <source>
        <dbReference type="EMBL" id="GAA0246065.1"/>
    </source>
</evidence>
<dbReference type="RefSeq" id="WP_343936501.1">
    <property type="nucleotide sequence ID" value="NZ_BAAABU010000014.1"/>
</dbReference>
<dbReference type="PANTHER" id="PTHR45527:SF1">
    <property type="entry name" value="FATTY ACID SYNTHASE"/>
    <property type="match status" value="1"/>
</dbReference>
<reference evidence="3" key="1">
    <citation type="journal article" date="2019" name="Int. J. Syst. Evol. Microbiol.">
        <title>The Global Catalogue of Microorganisms (GCM) 10K type strain sequencing project: providing services to taxonomists for standard genome sequencing and annotation.</title>
        <authorList>
            <consortium name="The Broad Institute Genomics Platform"/>
            <consortium name="The Broad Institute Genome Sequencing Center for Infectious Disease"/>
            <person name="Wu L."/>
            <person name="Ma J."/>
        </authorList>
    </citation>
    <scope>NUCLEOTIDE SEQUENCE [LARGE SCALE GENOMIC DNA]</scope>
    <source>
        <strain evidence="3">JCM 3380</strain>
    </source>
</reference>
<protein>
    <recommendedName>
        <fullName evidence="1">Condensation domain-containing protein</fullName>
    </recommendedName>
</protein>
<evidence type="ECO:0000259" key="1">
    <source>
        <dbReference type="Pfam" id="PF00668"/>
    </source>
</evidence>
<gene>
    <name evidence="2" type="ORF">GCM10010492_51910</name>
</gene>